<feature type="compositionally biased region" description="Basic and acidic residues" evidence="1">
    <location>
        <begin position="1496"/>
        <end position="1506"/>
    </location>
</feature>
<keyword evidence="2" id="KW-0812">Transmembrane</keyword>
<feature type="region of interest" description="Disordered" evidence="1">
    <location>
        <begin position="1488"/>
        <end position="1513"/>
    </location>
</feature>
<feature type="transmembrane region" description="Helical" evidence="2">
    <location>
        <begin position="2210"/>
        <end position="2229"/>
    </location>
</feature>
<dbReference type="EMBL" id="VDLU01000004">
    <property type="protein sequence ID" value="TNJ27195.1"/>
    <property type="molecule type" value="Genomic_DNA"/>
</dbReference>
<evidence type="ECO:0000256" key="1">
    <source>
        <dbReference type="SAM" id="MobiDB-lite"/>
    </source>
</evidence>
<keyword evidence="2" id="KW-0472">Membrane</keyword>
<sequence>MSFPELESTSQTVAQRLFQISRVCDLIVTICLAMALPTQVWRVRLLVGLMSVIYVAALTLVHQVLTVYRYRNACLAREQRTACSRPQFLTACRCYACEHYMRLLTLSPIIELVSGIVFRLVVYPRLPFQLFDFLAPYRLTSTVSGVFRMSVIPMRGRWLGAYLLVLSLISFTYWTNDLPILQVIFRYSFLMSVSGLMIRRIVVSVDSYTEQAEQALFSNNIARLGVHVFQHAVQPELLVMHLRRRLHYSVNGELDFIRLRSFNRRFQIVAPQTDSLKAVTAHVVSLSDIVTDSQLNSPTAFSKIANNECNASFTVPGAREGLHNPQSSIPEPKEYVFQEENLISETIIPLAPREAREPKSTLGAAVPPISLASGSLRSGTSSGEPDPLSLNTCCSCPNTAINTDKQSDESGAPGAPCLPCRHKDHSPRHRCRRRGSDHGAMFSLLDDEVGTPRYLPGMRSMASLGCLLVDYSPPPVYRLAAIPQGVQQHSSDTKLGRNPLVTFQSKYNVQERYVLMCLFRLERPLATFQVREHSSVGIDELDYLARANLVFSLLDHIILKFFPRTTYIYKLRNDSHNYYLYVDISAKLTDRFRNYNACYPSYTRDGLRDCVMDCKRECFHVLATFAVLAGTLTSVFGLEYTCFLAYTISVFGSFNTAWLHQDAYCPALALFDDLIYGVYELYRRGRTCPRGASVSGSASIVRLALQLSGKIIFFNQIAGYTASFTTEDFFTTCPRDPFLHEWIDPFAVDNMERAYNLPRTDYYALFLTLPPSYHLVPLDLVVEHAPHPTAYPIDESVQTEGMRLFEVVTVPDVVPALFVLLRYSLSYILRCTHPSPVDEVLDLERYASLMSLDLRLCKDELLRTLSAVPFFETMSSVLNLENVSIDLVFHQSLTPADKMYLLLTQALQPEGFDPHISPLATQKPLSRALRRQLMAQLHCNPDIHPLETRENARSDEQVQPYDNQALYSASASDSTCHVPVLPLQGLPYSNYSRNLPPPTPRTAGALSTGLLSRFQLPHVLFPRSAHNQPSTETTEITEVRNESPHSPSPRPVVVCRSWNAPLCGDMRLIETFCQRLGNYRFETQTNPLFYDHMRSDSLDFQCRQFERPAPEAVKEASRRFRQFSETDNTYDTVLYAYYEACQATQAGVSLLLESPNDSFASRPFAFSFLMDSMHKSVIHCEGGDATHTASSIACEASGNSFNLLLARAASRKSRPLADDSVDTGQQTILHMWTSCSSHSGPYSWSLAPDTQGEDPSINAFVNPRRKGVLSSTPYSGLPNVDFTSQGKPPDSVVATAAMNVKHHDKLPSADSSLSVLYSCTSCSQPFSTSLTTDRPVSGRALEQWDLTIPTAKMSHITRSTSLTNRELFRLHPEDAIGMLKKASHSVVFSNLRKDISNIPEGNDGEISPFPHIDFVPDFDFASLLSIPRSAIVDSDDDDSDELTDDSIIPVCDHASHDTLEAKAESEGVMNIACDYRRYQSPVASMKRLVSRPASRSQRDSEVHQCSDDPVPSRSLRTCQTCSSILVPLSLGDERYSQTWAYTDRSYSPPTYSMEDITLTKTEYSMMSLTISNLSSRSSLTISCMNTPCQNDLEADSSARTPDQSMCTQQHFIDLRAERPHIKKSVESSFYTSQEFSLSCNPQAAESTHRQLYVSPRFHAKDVHASKLSPFGFPPLARMAQNHDSSKPISYKGSSAAFFRQDEAGPSTSTSQFSGAIVSNEKARSFYPPSAVASQSLIDQGSLQDGIGKMEILPASQSGGQLSGLSHCWSERDVFRHTRRIGAMPKERFHRVAFEKIPASYDENDDHQEQVDDYPLTDSSFSKKSMFSSTSDSSTPTFEHSRGHARTREPRSNRAIFMCPNDSHSTLSEEQSGDTEPSQQVDDVQPFPRVQSQVQLPSSWFERFISCLRNLTTFNTTLAMFEGDQAGTVDEVEPRCEVGVADEFVRKESLSASSIFSTQMATKWTSGLRSLFMISFNFLQQGTKYPVLLSLSFEAPKSLAGGLIFALPMLISPFLFEYFNKEVHSSLLELSKELRVAPYDPFSSFIVSFHTGTVTWRRIFAFCTGISTGPHVSFHTYHSIVLPLVLLSVLYQHHLSHFLRPNLWRFNLLIMVFYTLLQILVIYFYELATNSAILYFARASTLYALLPYELRAPYWDSFLIASHTFIYTIFIWLLCLAPQLVGPTFLSSHIIAIIFVTLPMKLVLAYYTKAALLYLLLLAIIVLCYCLPLTRAHFMMFQAQLSTHDTNAQIRTLLDKLVTDLTYEHMRKSINIRYLFSLNCYNAPSGQEEKGSLQGSTTDHFFDSQAVPLSQGPLPPSSTAARDFIRAYLSYHDHRLIGFRRYVQSLDDALVLTITIRNLFGSPRGQELYQEEKPSLLQESLAPFDLQTNDAFYSSCVELQLIPFIFRELRSLERLIGSHMLISSVHGHRIQLIFHPAMIADAARTRTMRTILGFGADGGFSLYAHPFLGTARYPPSASLAQARVALALYDALACCAYFLSTVCRTIQRECPRVSVAMGIASGFCFETILGDLRINRCAHGVAVERSNNIANWAANWCIGMSHAATRLFDTLRDSVIDFLDRDTGNIKILKTVFATDVFQFWSPSVCSQKLEAYGSSLCVTRDNCGVRE</sequence>
<keyword evidence="2" id="KW-1133">Transmembrane helix</keyword>
<feature type="region of interest" description="Disordered" evidence="1">
    <location>
        <begin position="1824"/>
        <end position="1881"/>
    </location>
</feature>
<organism evidence="3 4">
    <name type="scientific">Giardia muris</name>
    <dbReference type="NCBI Taxonomy" id="5742"/>
    <lineage>
        <taxon>Eukaryota</taxon>
        <taxon>Metamonada</taxon>
        <taxon>Diplomonadida</taxon>
        <taxon>Hexamitidae</taxon>
        <taxon>Giardiinae</taxon>
        <taxon>Giardia</taxon>
    </lineage>
</organism>
<feature type="region of interest" description="Disordered" evidence="1">
    <location>
        <begin position="1799"/>
        <end position="1818"/>
    </location>
</feature>
<accession>A0A4Z1SQI9</accession>
<protein>
    <submittedName>
        <fullName evidence="3">Uncharacterized protein</fullName>
    </submittedName>
</protein>
<dbReference type="OrthoDB" id="10258091at2759"/>
<feature type="region of interest" description="Disordered" evidence="1">
    <location>
        <begin position="403"/>
        <end position="434"/>
    </location>
</feature>
<keyword evidence="4" id="KW-1185">Reference proteome</keyword>
<dbReference type="InterPro" id="IPR029787">
    <property type="entry name" value="Nucleotide_cyclase"/>
</dbReference>
<dbReference type="VEuPathDB" id="GiardiaDB:GMRT_14046"/>
<evidence type="ECO:0000313" key="4">
    <source>
        <dbReference type="Proteomes" id="UP000315496"/>
    </source>
</evidence>
<feature type="compositionally biased region" description="Polar residues" evidence="1">
    <location>
        <begin position="1025"/>
        <end position="1036"/>
    </location>
</feature>
<feature type="transmembrane region" description="Helical" evidence="2">
    <location>
        <begin position="2157"/>
        <end position="2179"/>
    </location>
</feature>
<name>A0A4Z1SQI9_GIAMU</name>
<evidence type="ECO:0000313" key="3">
    <source>
        <dbReference type="EMBL" id="TNJ27195.1"/>
    </source>
</evidence>
<dbReference type="SUPFAM" id="SSF55073">
    <property type="entry name" value="Nucleotide cyclase"/>
    <property type="match status" value="1"/>
</dbReference>
<feature type="region of interest" description="Disordered" evidence="1">
    <location>
        <begin position="1024"/>
        <end position="1050"/>
    </location>
</feature>
<feature type="compositionally biased region" description="Low complexity" evidence="1">
    <location>
        <begin position="1824"/>
        <end position="1833"/>
    </location>
</feature>
<feature type="compositionally biased region" description="Basic and acidic residues" evidence="1">
    <location>
        <begin position="1838"/>
        <end position="1851"/>
    </location>
</feature>
<feature type="compositionally biased region" description="Polar residues" evidence="1">
    <location>
        <begin position="1861"/>
        <end position="1881"/>
    </location>
</feature>
<gene>
    <name evidence="3" type="ORF">GMRT_14046</name>
</gene>
<proteinExistence type="predicted"/>
<feature type="transmembrane region" description="Helical" evidence="2">
    <location>
        <begin position="158"/>
        <end position="174"/>
    </location>
</feature>
<feature type="compositionally biased region" description="Basic residues" evidence="1">
    <location>
        <begin position="420"/>
        <end position="434"/>
    </location>
</feature>
<comment type="caution">
    <text evidence="3">The sequence shown here is derived from an EMBL/GenBank/DDBJ whole genome shotgun (WGS) entry which is preliminary data.</text>
</comment>
<feature type="transmembrane region" description="Helical" evidence="2">
    <location>
        <begin position="2185"/>
        <end position="2203"/>
    </location>
</feature>
<feature type="transmembrane region" description="Helical" evidence="2">
    <location>
        <begin position="46"/>
        <end position="68"/>
    </location>
</feature>
<evidence type="ECO:0000256" key="2">
    <source>
        <dbReference type="SAM" id="Phobius"/>
    </source>
</evidence>
<reference evidence="3 4" key="1">
    <citation type="submission" date="2019-05" db="EMBL/GenBank/DDBJ databases">
        <title>The compact genome of Giardia muris reveals important steps in the evolution of intestinal protozoan parasites.</title>
        <authorList>
            <person name="Xu F."/>
            <person name="Jimenez-Gonzalez A."/>
            <person name="Einarsson E."/>
            <person name="Astvaldsson A."/>
            <person name="Peirasmaki D."/>
            <person name="Eckmann L."/>
            <person name="Andersson J.O."/>
            <person name="Svard S.G."/>
            <person name="Jerlstrom-Hultqvist J."/>
        </authorList>
    </citation>
    <scope>NUCLEOTIDE SEQUENCE [LARGE SCALE GENOMIC DNA]</scope>
    <source>
        <strain evidence="3 4">Roberts-Thomson</strain>
    </source>
</reference>
<dbReference type="Proteomes" id="UP000315496">
    <property type="component" value="Chromosome 4"/>
</dbReference>
<feature type="transmembrane region" description="Helical" evidence="2">
    <location>
        <begin position="2102"/>
        <end position="2124"/>
    </location>
</feature>